<name>A0A0D2M370_HYPSF</name>
<dbReference type="Proteomes" id="UP000054270">
    <property type="component" value="Unassembled WGS sequence"/>
</dbReference>
<evidence type="ECO:0000259" key="3">
    <source>
        <dbReference type="PROSITE" id="PS50157"/>
    </source>
</evidence>
<dbReference type="Gene3D" id="3.30.160.60">
    <property type="entry name" value="Classic Zinc Finger"/>
    <property type="match status" value="1"/>
</dbReference>
<reference evidence="5" key="1">
    <citation type="submission" date="2014-04" db="EMBL/GenBank/DDBJ databases">
        <title>Evolutionary Origins and Diversification of the Mycorrhizal Mutualists.</title>
        <authorList>
            <consortium name="DOE Joint Genome Institute"/>
            <consortium name="Mycorrhizal Genomics Consortium"/>
            <person name="Kohler A."/>
            <person name="Kuo A."/>
            <person name="Nagy L.G."/>
            <person name="Floudas D."/>
            <person name="Copeland A."/>
            <person name="Barry K.W."/>
            <person name="Cichocki N."/>
            <person name="Veneault-Fourrey C."/>
            <person name="LaButti K."/>
            <person name="Lindquist E.A."/>
            <person name="Lipzen A."/>
            <person name="Lundell T."/>
            <person name="Morin E."/>
            <person name="Murat C."/>
            <person name="Riley R."/>
            <person name="Ohm R."/>
            <person name="Sun H."/>
            <person name="Tunlid A."/>
            <person name="Henrissat B."/>
            <person name="Grigoriev I.V."/>
            <person name="Hibbett D.S."/>
            <person name="Martin F."/>
        </authorList>
    </citation>
    <scope>NUCLEOTIDE SEQUENCE [LARGE SCALE GENOMIC DNA]</scope>
    <source>
        <strain evidence="5">FD-334 SS-4</strain>
    </source>
</reference>
<proteinExistence type="predicted"/>
<protein>
    <recommendedName>
        <fullName evidence="3">C2H2-type domain-containing protein</fullName>
    </recommendedName>
</protein>
<feature type="compositionally biased region" description="Acidic residues" evidence="2">
    <location>
        <begin position="144"/>
        <end position="153"/>
    </location>
</feature>
<dbReference type="InterPro" id="IPR013087">
    <property type="entry name" value="Znf_C2H2_type"/>
</dbReference>
<keyword evidence="5" id="KW-1185">Reference proteome</keyword>
<dbReference type="OrthoDB" id="8922241at2759"/>
<feature type="domain" description="C2H2-type" evidence="3">
    <location>
        <begin position="294"/>
        <end position="324"/>
    </location>
</feature>
<dbReference type="SMART" id="SM00355">
    <property type="entry name" value="ZnF_C2H2"/>
    <property type="match status" value="2"/>
</dbReference>
<feature type="compositionally biased region" description="Basic and acidic residues" evidence="2">
    <location>
        <begin position="60"/>
        <end position="69"/>
    </location>
</feature>
<evidence type="ECO:0000256" key="1">
    <source>
        <dbReference type="PROSITE-ProRule" id="PRU00042"/>
    </source>
</evidence>
<evidence type="ECO:0000256" key="2">
    <source>
        <dbReference type="SAM" id="MobiDB-lite"/>
    </source>
</evidence>
<dbReference type="SUPFAM" id="SSF57667">
    <property type="entry name" value="beta-beta-alpha zinc fingers"/>
    <property type="match status" value="1"/>
</dbReference>
<evidence type="ECO:0000313" key="4">
    <source>
        <dbReference type="EMBL" id="KJA17603.1"/>
    </source>
</evidence>
<keyword evidence="1" id="KW-0479">Metal-binding</keyword>
<dbReference type="EMBL" id="KN817601">
    <property type="protein sequence ID" value="KJA17603.1"/>
    <property type="molecule type" value="Genomic_DNA"/>
</dbReference>
<feature type="compositionally biased region" description="Basic and acidic residues" evidence="2">
    <location>
        <begin position="248"/>
        <end position="260"/>
    </location>
</feature>
<dbReference type="AlphaFoldDB" id="A0A0D2M370"/>
<feature type="region of interest" description="Disordered" evidence="2">
    <location>
        <begin position="1"/>
        <end position="260"/>
    </location>
</feature>
<evidence type="ECO:0000313" key="5">
    <source>
        <dbReference type="Proteomes" id="UP000054270"/>
    </source>
</evidence>
<keyword evidence="1" id="KW-0863">Zinc-finger</keyword>
<organism evidence="4 5">
    <name type="scientific">Hypholoma sublateritium (strain FD-334 SS-4)</name>
    <dbReference type="NCBI Taxonomy" id="945553"/>
    <lineage>
        <taxon>Eukaryota</taxon>
        <taxon>Fungi</taxon>
        <taxon>Dikarya</taxon>
        <taxon>Basidiomycota</taxon>
        <taxon>Agaricomycotina</taxon>
        <taxon>Agaricomycetes</taxon>
        <taxon>Agaricomycetidae</taxon>
        <taxon>Agaricales</taxon>
        <taxon>Agaricineae</taxon>
        <taxon>Strophariaceae</taxon>
        <taxon>Hypholoma</taxon>
    </lineage>
</organism>
<dbReference type="InterPro" id="IPR036236">
    <property type="entry name" value="Znf_C2H2_sf"/>
</dbReference>
<accession>A0A0D2M370</accession>
<feature type="compositionally biased region" description="Basic and acidic residues" evidence="2">
    <location>
        <begin position="126"/>
        <end position="142"/>
    </location>
</feature>
<sequence>MHKAVAPHAGYSAGSDADTPSSTGPAARPAAAHPRAPCTLRPSSAIAQAKKYSPPQSARTEAEHLENMRTGKYLMGSAAPREPSSKVEDRQINSARPTNGRGASVVSDAERTGRERYMGVSEYEPAFDRTTYRTRDEGKYSDGDSSESEDESANDPGPRATKHDTSKRPASSTSAREQRWRGAPLMILAVPPGTQLPSATFSSQPPPSPLTPKRKRTGTPGPPEDEKVTWTQVMTPARPQPGSTGGADGRRRVPERDEPEKKRYKCDLCVDFYAASKKDLVRHLESRQHKAPSHVCPVPLCQRAFTRTDSLKRHIKTLHAAAADSQQGGVREEECTFISHVVRQDGSASTNGANSVESDGGRRM</sequence>
<dbReference type="GO" id="GO:0008270">
    <property type="term" value="F:zinc ion binding"/>
    <property type="evidence" value="ECO:0007669"/>
    <property type="project" value="UniProtKB-KW"/>
</dbReference>
<gene>
    <name evidence="4" type="ORF">HYPSUDRAFT_218786</name>
</gene>
<dbReference type="PROSITE" id="PS50157">
    <property type="entry name" value="ZINC_FINGER_C2H2_2"/>
    <property type="match status" value="1"/>
</dbReference>
<feature type="compositionally biased region" description="Low complexity" evidence="2">
    <location>
        <begin position="25"/>
        <end position="37"/>
    </location>
</feature>
<dbReference type="PROSITE" id="PS00028">
    <property type="entry name" value="ZINC_FINGER_C2H2_1"/>
    <property type="match status" value="1"/>
</dbReference>
<feature type="compositionally biased region" description="Basic and acidic residues" evidence="2">
    <location>
        <begin position="108"/>
        <end position="117"/>
    </location>
</feature>
<keyword evidence="1" id="KW-0862">Zinc</keyword>